<dbReference type="Proteomes" id="UP000005237">
    <property type="component" value="Unassembled WGS sequence"/>
</dbReference>
<dbReference type="EnsemblMetazoa" id="CJA38800.1">
    <property type="protein sequence ID" value="CJA38800.1"/>
    <property type="gene ID" value="WBGene00214647"/>
</dbReference>
<reference evidence="2" key="2">
    <citation type="submission" date="2022-06" db="UniProtKB">
        <authorList>
            <consortium name="EnsemblMetazoa"/>
        </authorList>
    </citation>
    <scope>IDENTIFICATION</scope>
    <source>
        <strain evidence="2">DF5081</strain>
    </source>
</reference>
<dbReference type="AlphaFoldDB" id="A0A8R1EQC3"/>
<protein>
    <submittedName>
        <fullName evidence="2">Uncharacterized protein</fullName>
    </submittedName>
</protein>
<sequence length="147" mass="16469">MSEETGVVSEDIGSEMIQNTSLKRSKLPSICCTTRLPSVNAATTVDGFRKSNRKTPADVLISFSSSNPFSVFKMHNEPDRLSDDGSKRYVETQTREEEGIRRANAGRDVSFSDFEGIARKGTTKKETVFSNELQHKNIIPFCLRLFN</sequence>
<evidence type="ECO:0000256" key="1">
    <source>
        <dbReference type="SAM" id="MobiDB-lite"/>
    </source>
</evidence>
<reference evidence="3" key="1">
    <citation type="submission" date="2010-08" db="EMBL/GenBank/DDBJ databases">
        <authorList>
            <consortium name="Caenorhabditis japonica Sequencing Consortium"/>
            <person name="Wilson R.K."/>
        </authorList>
    </citation>
    <scope>NUCLEOTIDE SEQUENCE [LARGE SCALE GENOMIC DNA]</scope>
    <source>
        <strain evidence="3">DF5081</strain>
    </source>
</reference>
<proteinExistence type="predicted"/>
<keyword evidence="3" id="KW-1185">Reference proteome</keyword>
<name>A0A8R1EQC3_CAEJA</name>
<feature type="region of interest" description="Disordered" evidence="1">
    <location>
        <begin position="74"/>
        <end position="100"/>
    </location>
</feature>
<evidence type="ECO:0000313" key="2">
    <source>
        <dbReference type="EnsemblMetazoa" id="CJA38800.1"/>
    </source>
</evidence>
<accession>A0A8R1EQC3</accession>
<organism evidence="2 3">
    <name type="scientific">Caenorhabditis japonica</name>
    <dbReference type="NCBI Taxonomy" id="281687"/>
    <lineage>
        <taxon>Eukaryota</taxon>
        <taxon>Metazoa</taxon>
        <taxon>Ecdysozoa</taxon>
        <taxon>Nematoda</taxon>
        <taxon>Chromadorea</taxon>
        <taxon>Rhabditida</taxon>
        <taxon>Rhabditina</taxon>
        <taxon>Rhabditomorpha</taxon>
        <taxon>Rhabditoidea</taxon>
        <taxon>Rhabditidae</taxon>
        <taxon>Peloderinae</taxon>
        <taxon>Caenorhabditis</taxon>
    </lineage>
</organism>
<evidence type="ECO:0000313" key="3">
    <source>
        <dbReference type="Proteomes" id="UP000005237"/>
    </source>
</evidence>